<protein>
    <recommendedName>
        <fullName evidence="4">ABC-2 family transporter protein</fullName>
    </recommendedName>
</protein>
<comment type="caution">
    <text evidence="2">The sequence shown here is derived from an EMBL/GenBank/DDBJ whole genome shotgun (WGS) entry which is preliminary data.</text>
</comment>
<reference evidence="2 3" key="1">
    <citation type="submission" date="2022-11" db="EMBL/GenBank/DDBJ databases">
        <title>Minimal conservation of predation-associated metabolite biosynthetic gene clusters underscores biosynthetic potential of Myxococcota including descriptions for ten novel species: Archangium lansinium sp. nov., Myxococcus landrumus sp. nov., Nannocystis bai.</title>
        <authorList>
            <person name="Ahearne A."/>
            <person name="Stevens C."/>
            <person name="Dowd S."/>
        </authorList>
    </citation>
    <scope>NUCLEOTIDE SEQUENCE [LARGE SCALE GENOMIC DNA]</scope>
    <source>
        <strain evidence="2 3">NCELM</strain>
    </source>
</reference>
<evidence type="ECO:0000313" key="3">
    <source>
        <dbReference type="Proteomes" id="UP001217838"/>
    </source>
</evidence>
<feature type="transmembrane region" description="Helical" evidence="1">
    <location>
        <begin position="297"/>
        <end position="316"/>
    </location>
</feature>
<feature type="transmembrane region" description="Helical" evidence="1">
    <location>
        <begin position="108"/>
        <end position="131"/>
    </location>
</feature>
<feature type="transmembrane region" description="Helical" evidence="1">
    <location>
        <begin position="354"/>
        <end position="373"/>
    </location>
</feature>
<keyword evidence="1" id="KW-0472">Membrane</keyword>
<evidence type="ECO:0000256" key="1">
    <source>
        <dbReference type="SAM" id="Phobius"/>
    </source>
</evidence>
<keyword evidence="1" id="KW-0812">Transmembrane</keyword>
<dbReference type="RefSeq" id="WP_272003970.1">
    <property type="nucleotide sequence ID" value="NZ_JAQNDN010000019.1"/>
</dbReference>
<feature type="transmembrane region" description="Helical" evidence="1">
    <location>
        <begin position="270"/>
        <end position="290"/>
    </location>
</feature>
<keyword evidence="3" id="KW-1185">Reference proteome</keyword>
<feature type="transmembrane region" description="Helical" evidence="1">
    <location>
        <begin position="38"/>
        <end position="58"/>
    </location>
</feature>
<dbReference type="Proteomes" id="UP001217838">
    <property type="component" value="Unassembled WGS sequence"/>
</dbReference>
<sequence>MSWWTARSEAALARMREWRQQYDRYFLLRHLGVWHTSLHWITPVSVIVCLVMAVIVLLRPSDEVLSVDQFVYPVVVGSVIILLAWMHAQSGAMLPFRPPVRRRILRLLILRLACVMAVFLPPVVLGVTMHAHTGTTPKMEMPLSRDTNKCLTSLGLAQPNCTDTEPGVPDTLDDAGCGIWRLRLSEQILAHDEGLRISSEGENLQTWIGDYCKELATAAKTAKKTNTAESTAIKPVAEKFWKALESSAPKALRVYIVTHYTFPRQLPRSLMYLLTCVCVTFPFLGVWVGYRMVWHAILAWSAITLFLSFVGGMRWLEGQGLAFDTLAYFAIFLCGVTLVASPIALCRRVPARRCLFLFTSALIAGPFLPISVLRLHSDWGESMPAPMLDDPALPSLILLEFWPGGHREFGVWEWYIYAFGLAYCCIFLMVVGPIMQRISASPK</sequence>
<keyword evidence="1" id="KW-1133">Transmembrane helix</keyword>
<feature type="transmembrane region" description="Helical" evidence="1">
    <location>
        <begin position="70"/>
        <end position="88"/>
    </location>
</feature>
<name>A0ABT5BDY0_9BACT</name>
<evidence type="ECO:0000313" key="2">
    <source>
        <dbReference type="EMBL" id="MDC0672362.1"/>
    </source>
</evidence>
<proteinExistence type="predicted"/>
<feature type="transmembrane region" description="Helical" evidence="1">
    <location>
        <begin position="328"/>
        <end position="347"/>
    </location>
</feature>
<feature type="transmembrane region" description="Helical" evidence="1">
    <location>
        <begin position="414"/>
        <end position="435"/>
    </location>
</feature>
<dbReference type="EMBL" id="JAQNDN010000019">
    <property type="protein sequence ID" value="MDC0672362.1"/>
    <property type="molecule type" value="Genomic_DNA"/>
</dbReference>
<accession>A0ABT5BDY0</accession>
<evidence type="ECO:0008006" key="4">
    <source>
        <dbReference type="Google" id="ProtNLM"/>
    </source>
</evidence>
<organism evidence="2 3">
    <name type="scientific">Nannocystis radixulma</name>
    <dbReference type="NCBI Taxonomy" id="2995305"/>
    <lineage>
        <taxon>Bacteria</taxon>
        <taxon>Pseudomonadati</taxon>
        <taxon>Myxococcota</taxon>
        <taxon>Polyangia</taxon>
        <taxon>Nannocystales</taxon>
        <taxon>Nannocystaceae</taxon>
        <taxon>Nannocystis</taxon>
    </lineage>
</organism>
<gene>
    <name evidence="2" type="ORF">POL58_31730</name>
</gene>